<evidence type="ECO:0000313" key="2">
    <source>
        <dbReference type="EMBL" id="SBT24647.1"/>
    </source>
</evidence>
<dbReference type="RefSeq" id="WP_067751153.1">
    <property type="nucleotide sequence ID" value="NZ_LT907988.1"/>
</dbReference>
<accession>A0A1C3JZR8</accession>
<evidence type="ECO:0000313" key="3">
    <source>
        <dbReference type="EMBL" id="SOE50325.1"/>
    </source>
</evidence>
<keyword evidence="1" id="KW-0812">Transmembrane</keyword>
<dbReference type="AlphaFoldDB" id="A0A1C3JZR8"/>
<name>A0A1C3JZR8_9BURK</name>
<dbReference type="STRING" id="1851544.ODI_02717"/>
<feature type="transmembrane region" description="Helical" evidence="1">
    <location>
        <begin position="146"/>
        <end position="164"/>
    </location>
</feature>
<reference evidence="3 4" key="2">
    <citation type="submission" date="2017-08" db="EMBL/GenBank/DDBJ databases">
        <authorList>
            <person name="de Groot N.N."/>
        </authorList>
    </citation>
    <scope>NUCLEOTIDE SEQUENCE [LARGE SCALE GENOMIC DNA]</scope>
    <source>
        <strain evidence="3">Orrdi1</strain>
    </source>
</reference>
<proteinExistence type="predicted"/>
<gene>
    <name evidence="2" type="ORF">ODI_02717</name>
    <name evidence="3" type="ORF">ODI_R2644</name>
</gene>
<keyword evidence="1" id="KW-1133">Transmembrane helix</keyword>
<keyword evidence="4" id="KW-1185">Reference proteome</keyword>
<evidence type="ECO:0000256" key="1">
    <source>
        <dbReference type="SAM" id="Phobius"/>
    </source>
</evidence>
<dbReference type="EMBL" id="LT907988">
    <property type="protein sequence ID" value="SOE50325.1"/>
    <property type="molecule type" value="Genomic_DNA"/>
</dbReference>
<dbReference type="KEGG" id="odi:ODI_R2644"/>
<reference evidence="2 4" key="1">
    <citation type="submission" date="2016-06" db="EMBL/GenBank/DDBJ databases">
        <authorList>
            <person name="Kjaerup R.B."/>
            <person name="Dalgaard T.S."/>
            <person name="Juul-Madsen H.R."/>
        </authorList>
    </citation>
    <scope>NUCLEOTIDE SEQUENCE [LARGE SCALE GENOMIC DNA]</scope>
    <source>
        <strain evidence="2">Orrdi1</strain>
    </source>
</reference>
<dbReference type="EMBL" id="FLRC01000011">
    <property type="protein sequence ID" value="SBT24647.1"/>
    <property type="molecule type" value="Genomic_DNA"/>
</dbReference>
<dbReference type="OrthoDB" id="7068230at2"/>
<keyword evidence="1" id="KW-0472">Membrane</keyword>
<protein>
    <submittedName>
        <fullName evidence="2">Uncharacterized protein</fullName>
    </submittedName>
</protein>
<organism evidence="2 4">
    <name type="scientific">Orrella dioscoreae</name>
    <dbReference type="NCBI Taxonomy" id="1851544"/>
    <lineage>
        <taxon>Bacteria</taxon>
        <taxon>Pseudomonadati</taxon>
        <taxon>Pseudomonadota</taxon>
        <taxon>Betaproteobacteria</taxon>
        <taxon>Burkholderiales</taxon>
        <taxon>Alcaligenaceae</taxon>
        <taxon>Orrella</taxon>
    </lineage>
</organism>
<evidence type="ECO:0000313" key="4">
    <source>
        <dbReference type="Proteomes" id="UP000078558"/>
    </source>
</evidence>
<dbReference type="Proteomes" id="UP000078558">
    <property type="component" value="Chromosome I"/>
</dbReference>
<sequence length="339" mass="36931">MRFLLLFIALILAIVMPIGAAIYVGAAGPGPYLLVDEGPGEAWLTPRNVGQGQAVARRYASQAEARDAADAERDSLETSSYSSTLAVTRYRLREGGVGLLLPVEGWLVHVVAPDRAALDTQVAALPFLQANPDPNPVARALDQHPGGVALGILGYAFFLGIFMFRGAAWAGTVKPAPGTPVLDATQLRARLLAVNGLDVPMQVSQTEKGRYVLTWVLDHARWARPGGMTFASKVKRVELEFDDARNVVRVVETTMLRDKDKGVTGLSARIALFRGVTIAEHSHKVDIGLNYHPSLGWTVRPEHTFRYRDSELKGPFIQCVTGSGWSWRPVITFWRPLGG</sequence>